<sequence>MEPADVTTFIPKDRLKHLVLLSGLDIVNNSFHKSIFSSFQTRSLASDCCPLTYKIFTPENIIEIPKLIKNQSRILRYDWPLKYTQIYPAAIVLFYDLNWSTINWEEKKRELETKIDALRNVIQKDGKPHNKGTQIILVIIQHNEGVTKEENDKLCNPKAAEILSLVKLKNNQLFVIPDTESTLYNFIFRLEKQFYELTPLFYQECIRKIRSRNIPNNNSVLLIRQQFKLAFLSELRQDNHTAMRNYKLAYQKCAELDMVDRDAYEILSVASAINYKICQLSFQNNLIRESFTQYVKHQNTFFNRKCGIYPDPYIAKIEFNLWKREQCVLFAKLFEKAISNGLLAIIHKNPGIYYQSAAEFQRYANIYIKEMLTTISYNENNIVKEDILSFNKDLSKTHTIYFGQRPWRVLTDLMPDNVFDSNYESCALFTLQSKLMPNYQQTIQLYNMAMKHFEKFQAHRFQTRIKSQIADELISSGNYKQAQLYLYDILMEYYKSRNFILTQSLLVKFLEIAFFNANLNDYIWAISQLSSSKQYTFLTVNVSQHTNFYTHNLINLFQGIIPAPLKSGVIPIIDTELNGIFNKWQQTLSDKPIFKINLTGLICFLEISVSLTQVLDDNDEYCNDNCILAKVNIFNDLNCDISFRKLTLYIEDCCKVPSIVTNDVLENATLKLHRNNIVIEKNSEKTYFFYFNPEKLNTKFLTSNIQIESLVLSEIALSKTLVNGSFHWDFPINDPSSSVIFKRHQLPLNTTVLTNNLNFYFGEKFLLPIKICNSSKLKELSNLECTITLSNHEINHIDVKADKKIYLLDPYTKAKVNSYTQIIEFLSIDKSFLLDIQFDTDKPNDFYIHLNIKSNDENSSFFKSFKISTIQPIKWNCTIVSLANEILNQITNNTHSMIQFDFETCTEMVITSVIWNLNSYLTPTSQVCENYTLEAYQNIEHSSILTYLITFIASLPFGKDESINLGKITISWKRPLTNFVNNTTIDLGIFPIIHLPITIQSQILLSSSLIIRKPIPVQYTFKNNYYKALTFKVTLDISEAFMFCGDKEQTLTLMPGEVFENCLTLFALTAGRLPYPKLNLSLVDDSNTEFPKIYQELALKSLPTRIFVMSTGKS</sequence>
<evidence type="ECO:0000259" key="1">
    <source>
        <dbReference type="Pfam" id="PF11817"/>
    </source>
</evidence>
<dbReference type="Pfam" id="PF11817">
    <property type="entry name" value="Foie-gras_1"/>
    <property type="match status" value="1"/>
</dbReference>
<keyword evidence="2" id="KW-1185">Reference proteome</keyword>
<feature type="domain" description="Trafficking protein particle complex subunit 11" evidence="1">
    <location>
        <begin position="265"/>
        <end position="527"/>
    </location>
</feature>
<evidence type="ECO:0000313" key="2">
    <source>
        <dbReference type="Proteomes" id="UP000035681"/>
    </source>
</evidence>
<dbReference type="WBParaSite" id="TCONS_00008842.p1">
    <property type="protein sequence ID" value="TCONS_00008842.p1"/>
    <property type="gene ID" value="XLOC_006718"/>
</dbReference>
<evidence type="ECO:0000313" key="3">
    <source>
        <dbReference type="WBParaSite" id="TCONS_00008842.p1"/>
    </source>
</evidence>
<protein>
    <submittedName>
        <fullName evidence="3">Foie-gras_1 domain-containing protein</fullName>
    </submittedName>
</protein>
<proteinExistence type="predicted"/>
<name>A0AAF5D9V5_STRER</name>
<dbReference type="AlphaFoldDB" id="A0AAF5D9V5"/>
<organism evidence="2 3">
    <name type="scientific">Strongyloides stercoralis</name>
    <name type="common">Threadworm</name>
    <dbReference type="NCBI Taxonomy" id="6248"/>
    <lineage>
        <taxon>Eukaryota</taxon>
        <taxon>Metazoa</taxon>
        <taxon>Ecdysozoa</taxon>
        <taxon>Nematoda</taxon>
        <taxon>Chromadorea</taxon>
        <taxon>Rhabditida</taxon>
        <taxon>Tylenchina</taxon>
        <taxon>Panagrolaimomorpha</taxon>
        <taxon>Strongyloidoidea</taxon>
        <taxon>Strongyloididae</taxon>
        <taxon>Strongyloides</taxon>
    </lineage>
</organism>
<accession>A0AAF5D9V5</accession>
<dbReference type="PANTHER" id="PTHR14374">
    <property type="entry name" value="FOIE GRAS"/>
    <property type="match status" value="1"/>
</dbReference>
<reference evidence="3" key="1">
    <citation type="submission" date="2024-02" db="UniProtKB">
        <authorList>
            <consortium name="WormBaseParasite"/>
        </authorList>
    </citation>
    <scope>IDENTIFICATION</scope>
</reference>
<dbReference type="InterPro" id="IPR021773">
    <property type="entry name" value="TPC11"/>
</dbReference>
<dbReference type="GO" id="GO:0005737">
    <property type="term" value="C:cytoplasm"/>
    <property type="evidence" value="ECO:0007669"/>
    <property type="project" value="TreeGrafter"/>
</dbReference>
<dbReference type="Proteomes" id="UP000035681">
    <property type="component" value="Unplaced"/>
</dbReference>
<dbReference type="PANTHER" id="PTHR14374:SF0">
    <property type="entry name" value="TRAFFICKING PROTEIN PARTICLE COMPLEX SUBUNIT 11"/>
    <property type="match status" value="1"/>
</dbReference>